<dbReference type="GO" id="GO:0016702">
    <property type="term" value="F:oxidoreductase activity, acting on single donors with incorporation of molecular oxygen, incorporation of two atoms of oxygen"/>
    <property type="evidence" value="ECO:0007669"/>
    <property type="project" value="InterPro"/>
</dbReference>
<dbReference type="GO" id="GO:0005506">
    <property type="term" value="F:iron ion binding"/>
    <property type="evidence" value="ECO:0007669"/>
    <property type="project" value="InterPro"/>
</dbReference>
<dbReference type="GeneID" id="81372632"/>
<dbReference type="OrthoDB" id="121380at2759"/>
<evidence type="ECO:0000313" key="2">
    <source>
        <dbReference type="Proteomes" id="UP001147747"/>
    </source>
</evidence>
<sequence>MSGNDAPRQASNTKSREYRLKLCNAPYYDVIPNDTWVLTPEGISGPYVYPPSQTLCQDITENQPGVPLWLDIGIIDMDTCDPLSDFLVDIWHCNATGSYSSFTGLSPNIPFPQLLQELNISNCQMGLTDIHTDRSTWLRGLWPTDSHGITAMKTIFPGFYDDRSIHIHVQVHPSWKLRENGTIVTGNTISTGQIYFPEKVSAAIMALEPYASHTQIARIKNAEDPLFSMDSAGGFNPIIHIVPVDQKSVTQGMVGYITLGVDTTLIRNGSQPWESGRKLDTRLI</sequence>
<evidence type="ECO:0000313" key="1">
    <source>
        <dbReference type="EMBL" id="KAJ5386474.1"/>
    </source>
</evidence>
<comment type="caution">
    <text evidence="1">The sequence shown here is derived from an EMBL/GenBank/DDBJ whole genome shotgun (WGS) entry which is preliminary data.</text>
</comment>
<dbReference type="Proteomes" id="UP001147747">
    <property type="component" value="Unassembled WGS sequence"/>
</dbReference>
<proteinExistence type="predicted"/>
<dbReference type="RefSeq" id="XP_056484272.1">
    <property type="nucleotide sequence ID" value="XM_056633652.1"/>
</dbReference>
<evidence type="ECO:0008006" key="3">
    <source>
        <dbReference type="Google" id="ProtNLM"/>
    </source>
</evidence>
<dbReference type="SUPFAM" id="SSF49482">
    <property type="entry name" value="Aromatic compound dioxygenase"/>
    <property type="match status" value="1"/>
</dbReference>
<dbReference type="EMBL" id="JAPZBU010000009">
    <property type="protein sequence ID" value="KAJ5386474.1"/>
    <property type="molecule type" value="Genomic_DNA"/>
</dbReference>
<dbReference type="PANTHER" id="PTHR34315">
    <property type="match status" value="1"/>
</dbReference>
<gene>
    <name evidence="1" type="ORF">N7509_009015</name>
</gene>
<dbReference type="CDD" id="cd03457">
    <property type="entry name" value="intradiol_dioxygenase_like"/>
    <property type="match status" value="1"/>
</dbReference>
<dbReference type="AlphaFoldDB" id="A0A9W9VNQ3"/>
<protein>
    <recommendedName>
        <fullName evidence="3">Intradiol ring-cleavage dioxygenases domain-containing protein</fullName>
    </recommendedName>
</protein>
<reference evidence="1" key="2">
    <citation type="journal article" date="2023" name="IMA Fungus">
        <title>Comparative genomic study of the Penicillium genus elucidates a diverse pangenome and 15 lateral gene transfer events.</title>
        <authorList>
            <person name="Petersen C."/>
            <person name="Sorensen T."/>
            <person name="Nielsen M.R."/>
            <person name="Sondergaard T.E."/>
            <person name="Sorensen J.L."/>
            <person name="Fitzpatrick D.A."/>
            <person name="Frisvad J.C."/>
            <person name="Nielsen K.L."/>
        </authorList>
    </citation>
    <scope>NUCLEOTIDE SEQUENCE</scope>
    <source>
        <strain evidence="1">IBT 29677</strain>
    </source>
</reference>
<name>A0A9W9VNQ3_9EURO</name>
<dbReference type="InterPro" id="IPR015889">
    <property type="entry name" value="Intradiol_dOase_core"/>
</dbReference>
<dbReference type="PANTHER" id="PTHR34315:SF1">
    <property type="entry name" value="INTRADIOL RING-CLEAVAGE DIOXYGENASES DOMAIN-CONTAINING PROTEIN-RELATED"/>
    <property type="match status" value="1"/>
</dbReference>
<dbReference type="Gene3D" id="2.60.130.10">
    <property type="entry name" value="Aromatic compound dioxygenase"/>
    <property type="match status" value="1"/>
</dbReference>
<accession>A0A9W9VNQ3</accession>
<organism evidence="1 2">
    <name type="scientific">Penicillium cosmopolitanum</name>
    <dbReference type="NCBI Taxonomy" id="1131564"/>
    <lineage>
        <taxon>Eukaryota</taxon>
        <taxon>Fungi</taxon>
        <taxon>Dikarya</taxon>
        <taxon>Ascomycota</taxon>
        <taxon>Pezizomycotina</taxon>
        <taxon>Eurotiomycetes</taxon>
        <taxon>Eurotiomycetidae</taxon>
        <taxon>Eurotiales</taxon>
        <taxon>Aspergillaceae</taxon>
        <taxon>Penicillium</taxon>
    </lineage>
</organism>
<reference evidence="1" key="1">
    <citation type="submission" date="2022-12" db="EMBL/GenBank/DDBJ databases">
        <authorList>
            <person name="Petersen C."/>
        </authorList>
    </citation>
    <scope>NUCLEOTIDE SEQUENCE</scope>
    <source>
        <strain evidence="1">IBT 29677</strain>
    </source>
</reference>
<keyword evidence="2" id="KW-1185">Reference proteome</keyword>